<keyword evidence="13" id="KW-0275">Fatty acid biosynthesis</keyword>
<evidence type="ECO:0000256" key="8">
    <source>
        <dbReference type="ARBA" id="ARBA00022832"/>
    </source>
</evidence>
<dbReference type="PRINTS" id="PR00081">
    <property type="entry name" value="GDHRDH"/>
</dbReference>
<evidence type="ECO:0000256" key="12">
    <source>
        <dbReference type="ARBA" id="ARBA00023128"/>
    </source>
</evidence>
<comment type="subcellular location">
    <subcellularLocation>
        <location evidence="1">Mitochondrion matrix</location>
    </subcellularLocation>
</comment>
<evidence type="ECO:0000256" key="27">
    <source>
        <dbReference type="ARBA" id="ARBA00083258"/>
    </source>
</evidence>
<evidence type="ECO:0000256" key="25">
    <source>
        <dbReference type="ARBA" id="ARBA00081936"/>
    </source>
</evidence>
<evidence type="ECO:0000256" key="26">
    <source>
        <dbReference type="ARBA" id="ARBA00083097"/>
    </source>
</evidence>
<keyword evidence="9" id="KW-0560">Oxidoreductase</keyword>
<dbReference type="PRINTS" id="PR00080">
    <property type="entry name" value="SDRFAMILY"/>
</dbReference>
<protein>
    <recommendedName>
        <fullName evidence="22">(3R)-3-hydroxyacyl-CoA dehydrogenase</fullName>
        <ecNumber evidence="21">1.1.1.239</ecNumber>
        <ecNumber evidence="14">1.1.1.62</ecNumber>
        <ecNumber evidence="5">1.1.1.n12</ecNumber>
    </recommendedName>
    <alternativeName>
        <fullName evidence="24">17-beta-hydroxysteroid dehydrogenase 8</fullName>
    </alternativeName>
    <alternativeName>
        <fullName evidence="23">3-ketoacyl-[acyl-carrier-protein] reductase alpha subunit</fullName>
    </alternativeName>
    <alternativeName>
        <fullName evidence="26">3-oxoacyl-[acyl-carrier-protein] reductase</fullName>
    </alternativeName>
    <alternativeName>
        <fullName evidence="27">Estradiol 17-beta-dehydrogenase 8</fullName>
    </alternativeName>
    <alternativeName>
        <fullName evidence="25">Testosterone 17-beta-dehydrogenase 8</fullName>
    </alternativeName>
</protein>
<dbReference type="AlphaFoldDB" id="A0A3Q3H276"/>
<evidence type="ECO:0000256" key="3">
    <source>
        <dbReference type="ARBA" id="ARBA00005198"/>
    </source>
</evidence>
<keyword evidence="29" id="KW-1185">Reference proteome</keyword>
<name>A0A3Q3H276_9LABR</name>
<dbReference type="InParanoid" id="A0A3Q3H276"/>
<keyword evidence="8" id="KW-0276">Fatty acid metabolism</keyword>
<sequence length="240" mass="25395">MTAATRLISRLTLVTGKYMQWIGRAVCQRLASEGASVVVADISEESANETMVGLQNDLRGQGHMAAVVDVSSKESVKKLVTRIQPPSVCVNAAGITQDHFLLNMEEDHFDRVIQVNLKGSFLITQAVAQALVACGAPKGSIITVGSIVGKVGNLGQVNYAASKAGVEGLTKTAVWDSCNCVLPGFISTPMTEKVPEKVIDKSLVPLGRMGEPEVADVCVFLSSDDSRYITGSSIEVTGKL</sequence>
<evidence type="ECO:0000256" key="9">
    <source>
        <dbReference type="ARBA" id="ARBA00023002"/>
    </source>
</evidence>
<dbReference type="GO" id="GO:0048038">
    <property type="term" value="F:quinone binding"/>
    <property type="evidence" value="ECO:0007669"/>
    <property type="project" value="TreeGrafter"/>
</dbReference>
<dbReference type="GO" id="GO:0008210">
    <property type="term" value="P:estrogen metabolic process"/>
    <property type="evidence" value="ECO:0007669"/>
    <property type="project" value="UniProtKB-ARBA"/>
</dbReference>
<evidence type="ECO:0000313" key="28">
    <source>
        <dbReference type="Ensembl" id="ENSLBEP00000037663.1"/>
    </source>
</evidence>
<dbReference type="GO" id="GO:0006633">
    <property type="term" value="P:fatty acid biosynthetic process"/>
    <property type="evidence" value="ECO:0007669"/>
    <property type="project" value="UniProtKB-KW"/>
</dbReference>
<evidence type="ECO:0000256" key="13">
    <source>
        <dbReference type="ARBA" id="ARBA00023160"/>
    </source>
</evidence>
<dbReference type="InterPro" id="IPR036291">
    <property type="entry name" value="NAD(P)-bd_dom_sf"/>
</dbReference>
<keyword evidence="6" id="KW-0444">Lipid biosynthesis</keyword>
<dbReference type="GO" id="GO:0047035">
    <property type="term" value="F:testosterone dehydrogenase (NAD+) activity"/>
    <property type="evidence" value="ECO:0007669"/>
    <property type="project" value="UniProtKB-EC"/>
</dbReference>
<evidence type="ECO:0000313" key="29">
    <source>
        <dbReference type="Proteomes" id="UP000261660"/>
    </source>
</evidence>
<evidence type="ECO:0000256" key="19">
    <source>
        <dbReference type="ARBA" id="ARBA00052680"/>
    </source>
</evidence>
<proteinExistence type="inferred from homology"/>
<reference evidence="28" key="2">
    <citation type="submission" date="2025-09" db="UniProtKB">
        <authorList>
            <consortium name="Ensembl"/>
        </authorList>
    </citation>
    <scope>IDENTIFICATION</scope>
</reference>
<comment type="catalytic activity">
    <reaction evidence="17">
        <text>testosterone + NAD(+) = androst-4-ene-3,17-dione + NADH + H(+)</text>
        <dbReference type="Rhea" id="RHEA:14929"/>
        <dbReference type="ChEBI" id="CHEBI:15378"/>
        <dbReference type="ChEBI" id="CHEBI:16422"/>
        <dbReference type="ChEBI" id="CHEBI:17347"/>
        <dbReference type="ChEBI" id="CHEBI:57540"/>
        <dbReference type="ChEBI" id="CHEBI:57945"/>
        <dbReference type="EC" id="1.1.1.239"/>
    </reaction>
    <physiologicalReaction direction="left-to-right" evidence="17">
        <dbReference type="Rhea" id="RHEA:14930"/>
    </physiologicalReaction>
</comment>
<dbReference type="PANTHER" id="PTHR42760:SF83">
    <property type="entry name" value="(3R)-3-HYDROXYACYL-COA DEHYDROGENASE"/>
    <property type="match status" value="1"/>
</dbReference>
<evidence type="ECO:0000256" key="15">
    <source>
        <dbReference type="ARBA" id="ARBA00037929"/>
    </source>
</evidence>
<evidence type="ECO:0000256" key="4">
    <source>
        <dbReference type="ARBA" id="ARBA00006484"/>
    </source>
</evidence>
<dbReference type="FunFam" id="3.40.50.720:FF:000231">
    <property type="entry name" value="Estradiol 17-beta-dehydrogenase 8"/>
    <property type="match status" value="1"/>
</dbReference>
<keyword evidence="7" id="KW-0597">Phosphoprotein</keyword>
<dbReference type="Pfam" id="PF13561">
    <property type="entry name" value="adh_short_C2"/>
    <property type="match status" value="1"/>
</dbReference>
<evidence type="ECO:0000256" key="24">
    <source>
        <dbReference type="ARBA" id="ARBA00081419"/>
    </source>
</evidence>
<dbReference type="InterPro" id="IPR002347">
    <property type="entry name" value="SDR_fam"/>
</dbReference>
<evidence type="ECO:0000256" key="22">
    <source>
        <dbReference type="ARBA" id="ARBA00070911"/>
    </source>
</evidence>
<dbReference type="GeneTree" id="ENSGT00940000160668"/>
<comment type="pathway">
    <text evidence="15">Steroid biosynthesis; estrogen biosynthesis.</text>
</comment>
<dbReference type="GO" id="GO:0004303">
    <property type="term" value="F:estradiol 17-beta-dehydrogenase [NAD(P)+] activity"/>
    <property type="evidence" value="ECO:0007669"/>
    <property type="project" value="UniProtKB-EC"/>
</dbReference>
<dbReference type="EC" id="1.1.1.239" evidence="21"/>
<dbReference type="PANTHER" id="PTHR42760">
    <property type="entry name" value="SHORT-CHAIN DEHYDROGENASES/REDUCTASES FAMILY MEMBER"/>
    <property type="match status" value="1"/>
</dbReference>
<evidence type="ECO:0000256" key="14">
    <source>
        <dbReference type="ARBA" id="ARBA00024072"/>
    </source>
</evidence>
<dbReference type="GO" id="GO:0005759">
    <property type="term" value="C:mitochondrial matrix"/>
    <property type="evidence" value="ECO:0007669"/>
    <property type="project" value="UniProtKB-SubCell"/>
</dbReference>
<dbReference type="Proteomes" id="UP000261660">
    <property type="component" value="Unplaced"/>
</dbReference>
<keyword evidence="10" id="KW-0520">NAD</keyword>
<evidence type="ECO:0000256" key="18">
    <source>
        <dbReference type="ARBA" id="ARBA00050435"/>
    </source>
</evidence>
<comment type="catalytic activity">
    <reaction evidence="16">
        <text>17beta-estradiol + NAD(+) = estrone + NADH + H(+)</text>
        <dbReference type="Rhea" id="RHEA:24612"/>
        <dbReference type="ChEBI" id="CHEBI:15378"/>
        <dbReference type="ChEBI" id="CHEBI:16469"/>
        <dbReference type="ChEBI" id="CHEBI:17263"/>
        <dbReference type="ChEBI" id="CHEBI:57540"/>
        <dbReference type="ChEBI" id="CHEBI:57945"/>
        <dbReference type="EC" id="1.1.1.62"/>
    </reaction>
    <physiologicalReaction direction="left-to-right" evidence="16">
        <dbReference type="Rhea" id="RHEA:24613"/>
    </physiologicalReaction>
    <physiologicalReaction direction="right-to-left" evidence="16">
        <dbReference type="Rhea" id="RHEA:24614"/>
    </physiologicalReaction>
</comment>
<evidence type="ECO:0000256" key="1">
    <source>
        <dbReference type="ARBA" id="ARBA00004305"/>
    </source>
</evidence>
<evidence type="ECO:0000256" key="23">
    <source>
        <dbReference type="ARBA" id="ARBA00077835"/>
    </source>
</evidence>
<comment type="catalytic activity">
    <reaction evidence="18">
        <text>17beta-hydroxy-5alpha-androstan-3-one + NAD(+) = 5alpha-androstan-3,17-dione + NADH + H(+)</text>
        <dbReference type="Rhea" id="RHEA:41992"/>
        <dbReference type="ChEBI" id="CHEBI:15378"/>
        <dbReference type="ChEBI" id="CHEBI:15994"/>
        <dbReference type="ChEBI" id="CHEBI:16330"/>
        <dbReference type="ChEBI" id="CHEBI:57540"/>
        <dbReference type="ChEBI" id="CHEBI:57945"/>
    </reaction>
    <physiologicalReaction direction="left-to-right" evidence="18">
        <dbReference type="Rhea" id="RHEA:41993"/>
    </physiologicalReaction>
</comment>
<evidence type="ECO:0000256" key="20">
    <source>
        <dbReference type="ARBA" id="ARBA00065174"/>
    </source>
</evidence>
<evidence type="ECO:0000256" key="2">
    <source>
        <dbReference type="ARBA" id="ARBA00005194"/>
    </source>
</evidence>
<dbReference type="Ensembl" id="ENSLBET00000039215.1">
    <property type="protein sequence ID" value="ENSLBEP00000037663.1"/>
    <property type="gene ID" value="ENSLBEG00000028104.1"/>
</dbReference>
<organism evidence="28 29">
    <name type="scientific">Labrus bergylta</name>
    <name type="common">ballan wrasse</name>
    <dbReference type="NCBI Taxonomy" id="56723"/>
    <lineage>
        <taxon>Eukaryota</taxon>
        <taxon>Metazoa</taxon>
        <taxon>Chordata</taxon>
        <taxon>Craniata</taxon>
        <taxon>Vertebrata</taxon>
        <taxon>Euteleostomi</taxon>
        <taxon>Actinopterygii</taxon>
        <taxon>Neopterygii</taxon>
        <taxon>Teleostei</taxon>
        <taxon>Neoteleostei</taxon>
        <taxon>Acanthomorphata</taxon>
        <taxon>Eupercaria</taxon>
        <taxon>Labriformes</taxon>
        <taxon>Labridae</taxon>
        <taxon>Labrus</taxon>
    </lineage>
</organism>
<dbReference type="SUPFAM" id="SSF51735">
    <property type="entry name" value="NAD(P)-binding Rossmann-fold domains"/>
    <property type="match status" value="1"/>
</dbReference>
<comment type="subunit">
    <text evidence="20">Heterotetramer with CBR4; contains two molecules of HSD17B8 and CBR4.</text>
</comment>
<evidence type="ECO:0000256" key="17">
    <source>
        <dbReference type="ARBA" id="ARBA00050232"/>
    </source>
</evidence>
<evidence type="ECO:0000256" key="7">
    <source>
        <dbReference type="ARBA" id="ARBA00022553"/>
    </source>
</evidence>
<accession>A0A3Q3H276</accession>
<evidence type="ECO:0000256" key="16">
    <source>
        <dbReference type="ARBA" id="ARBA00049069"/>
    </source>
</evidence>
<comment type="catalytic activity">
    <reaction evidence="19">
        <text>a (3R)-3-hydroxyacyl-CoA + NAD(+) = a 3-oxoacyl-CoA + NADH + H(+)</text>
        <dbReference type="Rhea" id="RHEA:32711"/>
        <dbReference type="ChEBI" id="CHEBI:15378"/>
        <dbReference type="ChEBI" id="CHEBI:57319"/>
        <dbReference type="ChEBI" id="CHEBI:57540"/>
        <dbReference type="ChEBI" id="CHEBI:57945"/>
        <dbReference type="ChEBI" id="CHEBI:90726"/>
        <dbReference type="EC" id="1.1.1.n12"/>
    </reaction>
    <physiologicalReaction direction="left-to-right" evidence="19">
        <dbReference type="Rhea" id="RHEA:32712"/>
    </physiologicalReaction>
</comment>
<dbReference type="EC" id="1.1.1.n12" evidence="5"/>
<comment type="pathway">
    <text evidence="3">Lipid metabolism; mitochondrial fatty acid beta-oxidation.</text>
</comment>
<evidence type="ECO:0000256" key="11">
    <source>
        <dbReference type="ARBA" id="ARBA00023098"/>
    </source>
</evidence>
<comment type="similarity">
    <text evidence="4">Belongs to the short-chain dehydrogenases/reductases (SDR) family.</text>
</comment>
<evidence type="ECO:0000256" key="5">
    <source>
        <dbReference type="ARBA" id="ARBA00012456"/>
    </source>
</evidence>
<dbReference type="Gene3D" id="3.40.50.720">
    <property type="entry name" value="NAD(P)-binding Rossmann-like Domain"/>
    <property type="match status" value="1"/>
</dbReference>
<dbReference type="EC" id="1.1.1.62" evidence="14"/>
<keyword evidence="12" id="KW-0496">Mitochondrion</keyword>
<evidence type="ECO:0000256" key="6">
    <source>
        <dbReference type="ARBA" id="ARBA00022516"/>
    </source>
</evidence>
<keyword evidence="11" id="KW-0443">Lipid metabolism</keyword>
<comment type="pathway">
    <text evidence="2">Lipid metabolism; fatty acid biosynthesis.</text>
</comment>
<dbReference type="STRING" id="56723.ENSLBEP00000037663"/>
<evidence type="ECO:0000256" key="10">
    <source>
        <dbReference type="ARBA" id="ARBA00023027"/>
    </source>
</evidence>
<reference evidence="28" key="1">
    <citation type="submission" date="2025-08" db="UniProtKB">
        <authorList>
            <consortium name="Ensembl"/>
        </authorList>
    </citation>
    <scope>IDENTIFICATION</scope>
</reference>
<evidence type="ECO:0000256" key="21">
    <source>
        <dbReference type="ARBA" id="ARBA00066822"/>
    </source>
</evidence>